<evidence type="ECO:0000313" key="1">
    <source>
        <dbReference type="EMBL" id="SIP73043.1"/>
    </source>
</evidence>
<dbReference type="AlphaFoldDB" id="A0A1N6MVX8"/>
<accession>A0A1N6MVX8</accession>
<proteinExistence type="predicted"/>
<sequence length="46" mass="5326">MKLLFITSLAATTKRCSLYDEVTNMSHATFSVVKTQKEKTRYLVDR</sequence>
<protein>
    <submittedName>
        <fullName evidence="1">Uncharacterized protein</fullName>
    </submittedName>
</protein>
<dbReference type="Proteomes" id="UP000196435">
    <property type="component" value="Unassembled WGS sequence"/>
</dbReference>
<gene>
    <name evidence="1" type="ORF">XIS1_1700094</name>
</gene>
<evidence type="ECO:0000313" key="2">
    <source>
        <dbReference type="Proteomes" id="UP000196435"/>
    </source>
</evidence>
<reference evidence="2" key="1">
    <citation type="submission" date="2016-12" db="EMBL/GenBank/DDBJ databases">
        <authorList>
            <person name="Gaudriault S."/>
        </authorList>
    </citation>
    <scope>NUCLEOTIDE SEQUENCE [LARGE SCALE GENOMIC DNA]</scope>
    <source>
        <strain evidence="2">HGB1681 (deposited as PTA-6826 in the American Type Culture Collection)</strain>
    </source>
</reference>
<dbReference type="EMBL" id="FTLG01000080">
    <property type="protein sequence ID" value="SIP73043.1"/>
    <property type="molecule type" value="Genomic_DNA"/>
</dbReference>
<organism evidence="1 2">
    <name type="scientific">Xenorhabdus innexi</name>
    <dbReference type="NCBI Taxonomy" id="290109"/>
    <lineage>
        <taxon>Bacteria</taxon>
        <taxon>Pseudomonadati</taxon>
        <taxon>Pseudomonadota</taxon>
        <taxon>Gammaproteobacteria</taxon>
        <taxon>Enterobacterales</taxon>
        <taxon>Morganellaceae</taxon>
        <taxon>Xenorhabdus</taxon>
    </lineage>
</organism>
<name>A0A1N6MVX8_9GAMM</name>